<name>X1AMI8_9ZZZZ</name>
<feature type="non-terminal residue" evidence="1">
    <location>
        <position position="1"/>
    </location>
</feature>
<dbReference type="AlphaFoldDB" id="X1AMI8"/>
<gene>
    <name evidence="1" type="ORF">S01H4_17376</name>
</gene>
<proteinExistence type="predicted"/>
<comment type="caution">
    <text evidence="1">The sequence shown here is derived from an EMBL/GenBank/DDBJ whole genome shotgun (WGS) entry which is preliminary data.</text>
</comment>
<organism evidence="1">
    <name type="scientific">marine sediment metagenome</name>
    <dbReference type="NCBI Taxonomy" id="412755"/>
    <lineage>
        <taxon>unclassified sequences</taxon>
        <taxon>metagenomes</taxon>
        <taxon>ecological metagenomes</taxon>
    </lineage>
</organism>
<dbReference type="EMBL" id="BART01007648">
    <property type="protein sequence ID" value="GAG61116.1"/>
    <property type="molecule type" value="Genomic_DNA"/>
</dbReference>
<evidence type="ECO:0000313" key="1">
    <source>
        <dbReference type="EMBL" id="GAG61116.1"/>
    </source>
</evidence>
<sequence length="59" mass="6929">ELSLFTQKNNFILWFLINISSYRDKSAEIHENNASLLGIFDFIRGDSALCRLRAHRKMN</sequence>
<protein>
    <submittedName>
        <fullName evidence="1">Uncharacterized protein</fullName>
    </submittedName>
</protein>
<accession>X1AMI8</accession>
<reference evidence="1" key="1">
    <citation type="journal article" date="2014" name="Front. Microbiol.">
        <title>High frequency of phylogenetically diverse reductive dehalogenase-homologous genes in deep subseafloor sedimentary metagenomes.</title>
        <authorList>
            <person name="Kawai M."/>
            <person name="Futagami T."/>
            <person name="Toyoda A."/>
            <person name="Takaki Y."/>
            <person name="Nishi S."/>
            <person name="Hori S."/>
            <person name="Arai W."/>
            <person name="Tsubouchi T."/>
            <person name="Morono Y."/>
            <person name="Uchiyama I."/>
            <person name="Ito T."/>
            <person name="Fujiyama A."/>
            <person name="Inagaki F."/>
            <person name="Takami H."/>
        </authorList>
    </citation>
    <scope>NUCLEOTIDE SEQUENCE</scope>
    <source>
        <strain evidence="1">Expedition CK06-06</strain>
    </source>
</reference>